<dbReference type="InterPro" id="IPR015064">
    <property type="entry name" value="Sda"/>
</dbReference>
<proteinExistence type="predicted"/>
<dbReference type="Proteomes" id="UP001519343">
    <property type="component" value="Unassembled WGS sequence"/>
</dbReference>
<dbReference type="InterPro" id="IPR036916">
    <property type="entry name" value="Sda_sf"/>
</dbReference>
<dbReference type="RefSeq" id="WP_209808842.1">
    <property type="nucleotide sequence ID" value="NZ_JAGGKT010000001.1"/>
</dbReference>
<reference evidence="1 2" key="1">
    <citation type="submission" date="2021-03" db="EMBL/GenBank/DDBJ databases">
        <title>Genomic Encyclopedia of Type Strains, Phase IV (KMG-IV): sequencing the most valuable type-strain genomes for metagenomic binning, comparative biology and taxonomic classification.</title>
        <authorList>
            <person name="Goeker M."/>
        </authorList>
    </citation>
    <scope>NUCLEOTIDE SEQUENCE [LARGE SCALE GENOMIC DNA]</scope>
    <source>
        <strain evidence="1 2">DSM 24738</strain>
    </source>
</reference>
<keyword evidence="2" id="KW-1185">Reference proteome</keyword>
<dbReference type="EMBL" id="JAGGKT010000001">
    <property type="protein sequence ID" value="MBP1930772.1"/>
    <property type="molecule type" value="Genomic_DNA"/>
</dbReference>
<gene>
    <name evidence="1" type="ORF">J2Z37_000759</name>
</gene>
<evidence type="ECO:0000313" key="1">
    <source>
        <dbReference type="EMBL" id="MBP1930772.1"/>
    </source>
</evidence>
<organism evidence="1 2">
    <name type="scientific">Ammoniphilus resinae</name>
    <dbReference type="NCBI Taxonomy" id="861532"/>
    <lineage>
        <taxon>Bacteria</taxon>
        <taxon>Bacillati</taxon>
        <taxon>Bacillota</taxon>
        <taxon>Bacilli</taxon>
        <taxon>Bacillales</taxon>
        <taxon>Paenibacillaceae</taxon>
        <taxon>Aneurinibacillus group</taxon>
        <taxon>Ammoniphilus</taxon>
    </lineage>
</organism>
<name>A0ABS4GKZ5_9BACL</name>
<comment type="caution">
    <text evidence="1">The sequence shown here is derived from an EMBL/GenBank/DDBJ whole genome shotgun (WGS) entry which is preliminary data.</text>
</comment>
<dbReference type="SUPFAM" id="SSF100985">
    <property type="entry name" value="Sporulation inhibitor Sda"/>
    <property type="match status" value="1"/>
</dbReference>
<dbReference type="Pfam" id="PF08970">
    <property type="entry name" value="Sda"/>
    <property type="match status" value="1"/>
</dbReference>
<accession>A0ABS4GKZ5</accession>
<evidence type="ECO:0000313" key="2">
    <source>
        <dbReference type="Proteomes" id="UP001519343"/>
    </source>
</evidence>
<protein>
    <submittedName>
        <fullName evidence="1">Developmental checkpoint coupling sporulation initiation to replication initiation</fullName>
    </submittedName>
</protein>
<dbReference type="Gene3D" id="1.10.287.1100">
    <property type="entry name" value="Sporulation inhibitor A"/>
    <property type="match status" value="1"/>
</dbReference>
<sequence>MKLLTDEALIDAYRKSLNLELEQDFINLLLEEIYQRNIDLELI</sequence>